<comment type="function">
    <text evidence="8">Ubiquitin-protein hydrolase is involved both in the processing of ubiquitin precursors and of ubiquitinated proteins. This enzyme is a thiol protease that recognizes and hydrolyzes a peptide bond at the C-terminal glycine of ubiquitin.</text>
</comment>
<evidence type="ECO:0000256" key="1">
    <source>
        <dbReference type="ARBA" id="ARBA00000707"/>
    </source>
</evidence>
<dbReference type="EMBL" id="CARXXK010000001">
    <property type="protein sequence ID" value="CAI6351318.1"/>
    <property type="molecule type" value="Genomic_DNA"/>
</dbReference>
<evidence type="ECO:0000313" key="14">
    <source>
        <dbReference type="Proteomes" id="UP001160148"/>
    </source>
</evidence>
<evidence type="ECO:0000256" key="7">
    <source>
        <dbReference type="ARBA" id="ARBA00022807"/>
    </source>
</evidence>
<dbReference type="GO" id="GO:0016579">
    <property type="term" value="P:protein deubiquitination"/>
    <property type="evidence" value="ECO:0007669"/>
    <property type="project" value="TreeGrafter"/>
</dbReference>
<dbReference type="GO" id="GO:0005737">
    <property type="term" value="C:cytoplasm"/>
    <property type="evidence" value="ECO:0007669"/>
    <property type="project" value="TreeGrafter"/>
</dbReference>
<evidence type="ECO:0000256" key="6">
    <source>
        <dbReference type="ARBA" id="ARBA00022801"/>
    </source>
</evidence>
<comment type="caution">
    <text evidence="13">The sequence shown here is derived from an EMBL/GenBank/DDBJ whole genome shotgun (WGS) entry which is preliminary data.</text>
</comment>
<evidence type="ECO:0000256" key="4">
    <source>
        <dbReference type="ARBA" id="ARBA00022670"/>
    </source>
</evidence>
<evidence type="ECO:0000256" key="10">
    <source>
        <dbReference type="PROSITE-ProRule" id="PRU01393"/>
    </source>
</evidence>
<feature type="active site" description="Nucleophile" evidence="10">
    <location>
        <position position="94"/>
    </location>
</feature>
<dbReference type="AlphaFoldDB" id="A0AAV0W691"/>
<protein>
    <recommendedName>
        <fullName evidence="9 11">Ubiquitin carboxyl-terminal hydrolase</fullName>
        <ecNumber evidence="3 11">3.4.19.12</ecNumber>
    </recommendedName>
</protein>
<gene>
    <name evidence="13" type="ORF">MEUPH1_LOCUS7676</name>
</gene>
<feature type="site" description="Transition state stabilizer" evidence="10">
    <location>
        <position position="88"/>
    </location>
</feature>
<dbReference type="InterPro" id="IPR036959">
    <property type="entry name" value="Peptidase_C12_UCH_sf"/>
</dbReference>
<keyword evidence="14" id="KW-1185">Reference proteome</keyword>
<dbReference type="InterPro" id="IPR057254">
    <property type="entry name" value="UCH_AS"/>
</dbReference>
<accession>A0AAV0W691</accession>
<dbReference type="SUPFAM" id="SSF54001">
    <property type="entry name" value="Cysteine proteinases"/>
    <property type="match status" value="1"/>
</dbReference>
<feature type="domain" description="UCH catalytic" evidence="12">
    <location>
        <begin position="4"/>
        <end position="228"/>
    </location>
</feature>
<evidence type="ECO:0000256" key="9">
    <source>
        <dbReference type="ARBA" id="ARBA00073226"/>
    </source>
</evidence>
<dbReference type="FunFam" id="3.40.532.10:FF:000006">
    <property type="entry name" value="Ubiquitin carboxyl-terminal hydrolase"/>
    <property type="match status" value="1"/>
</dbReference>
<keyword evidence="5 10" id="KW-0833">Ubl conjugation pathway</keyword>
<comment type="similarity">
    <text evidence="2 10 11">Belongs to the peptidase C12 family.</text>
</comment>
<evidence type="ECO:0000256" key="3">
    <source>
        <dbReference type="ARBA" id="ARBA00012759"/>
    </source>
</evidence>
<evidence type="ECO:0000256" key="5">
    <source>
        <dbReference type="ARBA" id="ARBA00022786"/>
    </source>
</evidence>
<dbReference type="EC" id="3.4.19.12" evidence="3 11"/>
<keyword evidence="6 10" id="KW-0378">Hydrolase</keyword>
<dbReference type="PRINTS" id="PR00707">
    <property type="entry name" value="UBCTHYDRLASE"/>
</dbReference>
<keyword evidence="4 10" id="KW-0645">Protease</keyword>
<dbReference type="PANTHER" id="PTHR10589">
    <property type="entry name" value="UBIQUITIN CARBOXYL-TERMINAL HYDROLASE"/>
    <property type="match status" value="1"/>
</dbReference>
<dbReference type="PROSITE" id="PS52048">
    <property type="entry name" value="UCH_DOMAIN"/>
    <property type="match status" value="1"/>
</dbReference>
<name>A0AAV0W691_9HEMI</name>
<evidence type="ECO:0000256" key="2">
    <source>
        <dbReference type="ARBA" id="ARBA00009326"/>
    </source>
</evidence>
<evidence type="ECO:0000256" key="11">
    <source>
        <dbReference type="RuleBase" id="RU361215"/>
    </source>
</evidence>
<dbReference type="Gene3D" id="3.40.532.10">
    <property type="entry name" value="Peptidase C12, ubiquitin carboxyl-terminal hydrolase"/>
    <property type="match status" value="1"/>
</dbReference>
<organism evidence="13 14">
    <name type="scientific">Macrosiphum euphorbiae</name>
    <name type="common">potato aphid</name>
    <dbReference type="NCBI Taxonomy" id="13131"/>
    <lineage>
        <taxon>Eukaryota</taxon>
        <taxon>Metazoa</taxon>
        <taxon>Ecdysozoa</taxon>
        <taxon>Arthropoda</taxon>
        <taxon>Hexapoda</taxon>
        <taxon>Insecta</taxon>
        <taxon>Pterygota</taxon>
        <taxon>Neoptera</taxon>
        <taxon>Paraneoptera</taxon>
        <taxon>Hemiptera</taxon>
        <taxon>Sternorrhyncha</taxon>
        <taxon>Aphidomorpha</taxon>
        <taxon>Aphidoidea</taxon>
        <taxon>Aphididae</taxon>
        <taxon>Macrosiphini</taxon>
        <taxon>Macrosiphum</taxon>
    </lineage>
</organism>
<dbReference type="InterPro" id="IPR038765">
    <property type="entry name" value="Papain-like_cys_pep_sf"/>
</dbReference>
<sequence length="233" mass="26147">MSTSWIPLESNPAVMNKFLQNLGVPSEWEICDIFGFGPDELAIVPRPVASVILLFPYNDAYEKRKNEEELKLKDKGQQVSDDIYFVKQYVHNACGTMALIHSVANNRDKIKLNDGILKRFLDDGKNMSPSDRGEMLTKAEDMINTHKEIATEGQTAAPNPDDVPPYHFIAFVCKDGCLYELDGGKFDPINHGPTKPDSLLEDTVNLIQEKFVVQDPDSIYFTLLALSNVCDAY</sequence>
<dbReference type="PROSITE" id="PS00140">
    <property type="entry name" value="UCH_1"/>
    <property type="match status" value="1"/>
</dbReference>
<evidence type="ECO:0000259" key="12">
    <source>
        <dbReference type="PROSITE" id="PS52048"/>
    </source>
</evidence>
<dbReference type="GO" id="GO:0004843">
    <property type="term" value="F:cysteine-type deubiquitinase activity"/>
    <property type="evidence" value="ECO:0007669"/>
    <property type="project" value="UniProtKB-UniRule"/>
</dbReference>
<comment type="catalytic activity">
    <reaction evidence="1 10 11">
        <text>Thiol-dependent hydrolysis of ester, thioester, amide, peptide and isopeptide bonds formed by the C-terminal Gly of ubiquitin (a 76-residue protein attached to proteins as an intracellular targeting signal).</text>
        <dbReference type="EC" id="3.4.19.12"/>
    </reaction>
</comment>
<feature type="active site" description="Proton donor" evidence="10">
    <location>
        <position position="167"/>
    </location>
</feature>
<dbReference type="Pfam" id="PF01088">
    <property type="entry name" value="Peptidase_C12"/>
    <property type="match status" value="1"/>
</dbReference>
<keyword evidence="7 10" id="KW-0788">Thiol protease</keyword>
<evidence type="ECO:0000256" key="8">
    <source>
        <dbReference type="ARBA" id="ARBA00055560"/>
    </source>
</evidence>
<dbReference type="InterPro" id="IPR001578">
    <property type="entry name" value="Peptidase_C12_UCH"/>
</dbReference>
<evidence type="ECO:0000313" key="13">
    <source>
        <dbReference type="EMBL" id="CAI6351318.1"/>
    </source>
</evidence>
<feature type="site" description="Important for enzyme activity" evidence="10">
    <location>
        <position position="182"/>
    </location>
</feature>
<dbReference type="PANTHER" id="PTHR10589:SF17">
    <property type="entry name" value="UBIQUITIN CARBOXYL-TERMINAL HYDROLASE"/>
    <property type="match status" value="1"/>
</dbReference>
<proteinExistence type="inferred from homology"/>
<dbReference type="Proteomes" id="UP001160148">
    <property type="component" value="Unassembled WGS sequence"/>
</dbReference>
<dbReference type="GO" id="GO:0006511">
    <property type="term" value="P:ubiquitin-dependent protein catabolic process"/>
    <property type="evidence" value="ECO:0007669"/>
    <property type="project" value="UniProtKB-UniRule"/>
</dbReference>
<reference evidence="13 14" key="1">
    <citation type="submission" date="2023-01" db="EMBL/GenBank/DDBJ databases">
        <authorList>
            <person name="Whitehead M."/>
        </authorList>
    </citation>
    <scope>NUCLEOTIDE SEQUENCE [LARGE SCALE GENOMIC DNA]</scope>
</reference>
<dbReference type="CDD" id="cd09616">
    <property type="entry name" value="Peptidase_C12_UCH_L1_L3"/>
    <property type="match status" value="1"/>
</dbReference>